<protein>
    <submittedName>
        <fullName evidence="1">Uncharacterized protein</fullName>
    </submittedName>
</protein>
<comment type="caution">
    <text evidence="1">The sequence shown here is derived from an EMBL/GenBank/DDBJ whole genome shotgun (WGS) entry which is preliminary data.</text>
</comment>
<dbReference type="Proteomes" id="UP000233440">
    <property type="component" value="Unassembled WGS sequence"/>
</dbReference>
<proteinExistence type="predicted"/>
<keyword evidence="2" id="KW-1185">Reference proteome</keyword>
<reference evidence="1 2" key="1">
    <citation type="submission" date="2017-11" db="EMBL/GenBank/DDBJ databases">
        <title>Bacillus camelliae sp. nov., isolated from pu'er tea.</title>
        <authorList>
            <person name="Niu L."/>
        </authorList>
    </citation>
    <scope>NUCLEOTIDE SEQUENCE [LARGE SCALE GENOMIC DNA]</scope>
    <source>
        <strain evidence="1 2">7578-1</strain>
    </source>
</reference>
<organism evidence="1 2">
    <name type="scientific">Heyndrickxia camelliae</name>
    <dbReference type="NCBI Taxonomy" id="1707093"/>
    <lineage>
        <taxon>Bacteria</taxon>
        <taxon>Bacillati</taxon>
        <taxon>Bacillota</taxon>
        <taxon>Bacilli</taxon>
        <taxon>Bacillales</taxon>
        <taxon>Bacillaceae</taxon>
        <taxon>Heyndrickxia</taxon>
    </lineage>
</organism>
<evidence type="ECO:0000313" key="1">
    <source>
        <dbReference type="EMBL" id="PKR82599.1"/>
    </source>
</evidence>
<dbReference type="EMBL" id="PIQO01000035">
    <property type="protein sequence ID" value="PKR82599.1"/>
    <property type="molecule type" value="Genomic_DNA"/>
</dbReference>
<gene>
    <name evidence="1" type="ORF">CWO92_23490</name>
</gene>
<dbReference type="NCBIfam" id="NF040910">
    <property type="entry name" value="CD1375_fam"/>
    <property type="match status" value="1"/>
</dbReference>
<evidence type="ECO:0000313" key="2">
    <source>
        <dbReference type="Proteomes" id="UP000233440"/>
    </source>
</evidence>
<dbReference type="AlphaFoldDB" id="A0A2N3LDC6"/>
<accession>A0A2N3LDC6</accession>
<dbReference type="OrthoDB" id="2086786at2"/>
<name>A0A2N3LDC6_9BACI</name>
<dbReference type="InterPro" id="IPR047907">
    <property type="entry name" value="CD1375-like"/>
</dbReference>
<sequence length="72" mass="8036">MKTVLCKLAVFSFNKISKEEVKVVVVYCTLIINGRRTYESVPDNLKPTVQDELYSMGLDTDGKPLSVDEPVA</sequence>